<protein>
    <submittedName>
        <fullName evidence="3">Uncharacterized protein</fullName>
    </submittedName>
</protein>
<sequence>MKASTSAAELLQLALRKQYCLHQLKPRGAAAAGRGVQHSPQSHRHRDEQEQVYGHAKRMGECVIDHLRRSHVTVQRLLCVPRPTNLHGQQLGCRDYEAQKMRMGGIRKHKRSRSPRIGQEILLVAVRGDLLGSTVLHALCYAFKTRTENKTSTRKSPNLPNADMRSMFGTRYAEVYGWNAKKWWTGHVVRRTTTG</sequence>
<name>A0A7I4YXH7_HAECO</name>
<organism evidence="2 3">
    <name type="scientific">Haemonchus contortus</name>
    <name type="common">Barber pole worm</name>
    <dbReference type="NCBI Taxonomy" id="6289"/>
    <lineage>
        <taxon>Eukaryota</taxon>
        <taxon>Metazoa</taxon>
        <taxon>Ecdysozoa</taxon>
        <taxon>Nematoda</taxon>
        <taxon>Chromadorea</taxon>
        <taxon>Rhabditida</taxon>
        <taxon>Rhabditina</taxon>
        <taxon>Rhabditomorpha</taxon>
        <taxon>Strongyloidea</taxon>
        <taxon>Trichostrongylidae</taxon>
        <taxon>Haemonchus</taxon>
    </lineage>
</organism>
<evidence type="ECO:0000313" key="3">
    <source>
        <dbReference type="WBParaSite" id="HCON_00157980-00001"/>
    </source>
</evidence>
<reference evidence="3" key="1">
    <citation type="submission" date="2020-12" db="UniProtKB">
        <authorList>
            <consortium name="WormBaseParasite"/>
        </authorList>
    </citation>
    <scope>IDENTIFICATION</scope>
    <source>
        <strain evidence="3">MHco3</strain>
    </source>
</reference>
<keyword evidence="2" id="KW-1185">Reference proteome</keyword>
<evidence type="ECO:0000256" key="1">
    <source>
        <dbReference type="SAM" id="MobiDB-lite"/>
    </source>
</evidence>
<proteinExistence type="predicted"/>
<accession>A0A7I4YXH7</accession>
<evidence type="ECO:0000313" key="2">
    <source>
        <dbReference type="Proteomes" id="UP000025227"/>
    </source>
</evidence>
<feature type="region of interest" description="Disordered" evidence="1">
    <location>
        <begin position="30"/>
        <end position="49"/>
    </location>
</feature>
<dbReference type="AlphaFoldDB" id="A0A7I4YXH7"/>
<dbReference type="Proteomes" id="UP000025227">
    <property type="component" value="Unplaced"/>
</dbReference>
<dbReference type="WBParaSite" id="HCON_00157980-00001">
    <property type="protein sequence ID" value="HCON_00157980-00001"/>
    <property type="gene ID" value="HCON_00157980"/>
</dbReference>